<dbReference type="Proteomes" id="UP000499080">
    <property type="component" value="Unassembled WGS sequence"/>
</dbReference>
<comment type="caution">
    <text evidence="2">The sequence shown here is derived from an EMBL/GenBank/DDBJ whole genome shotgun (WGS) entry which is preliminary data.</text>
</comment>
<proteinExistence type="predicted"/>
<reference evidence="2 3" key="1">
    <citation type="journal article" date="2019" name="Sci. Rep.">
        <title>Orb-weaving spider Araneus ventricosus genome elucidates the spidroin gene catalogue.</title>
        <authorList>
            <person name="Kono N."/>
            <person name="Nakamura H."/>
            <person name="Ohtoshi R."/>
            <person name="Moran D.A.P."/>
            <person name="Shinohara A."/>
            <person name="Yoshida Y."/>
            <person name="Fujiwara M."/>
            <person name="Mori M."/>
            <person name="Tomita M."/>
            <person name="Arakawa K."/>
        </authorList>
    </citation>
    <scope>NUCLEOTIDE SEQUENCE [LARGE SCALE GENOMIC DNA]</scope>
</reference>
<accession>A0A4Y2JJN0</accession>
<keyword evidence="3" id="KW-1185">Reference proteome</keyword>
<evidence type="ECO:0000313" key="2">
    <source>
        <dbReference type="EMBL" id="GBM90310.1"/>
    </source>
</evidence>
<dbReference type="OrthoDB" id="6754491at2759"/>
<feature type="compositionally biased region" description="Basic and acidic residues" evidence="1">
    <location>
        <begin position="147"/>
        <end position="156"/>
    </location>
</feature>
<feature type="region of interest" description="Disordered" evidence="1">
    <location>
        <begin position="147"/>
        <end position="180"/>
    </location>
</feature>
<gene>
    <name evidence="2" type="ORF">AVEN_116301_1</name>
</gene>
<dbReference type="AlphaFoldDB" id="A0A4Y2JJN0"/>
<dbReference type="EMBL" id="BGPR01003609">
    <property type="protein sequence ID" value="GBM90310.1"/>
    <property type="molecule type" value="Genomic_DNA"/>
</dbReference>
<sequence length="180" mass="19960">MEISEIIPNLKEKGYKIGRSSQMKNCKEKTPFSLYLIDVKQSSASSVTKECSITEKIVDPTCLNCGEKGHLAAWKGCKALPLIQKTLAWQPGKSYAQAAADETRKEEKTEINNAEPATDMFDLKDSLQALKQVILLLQDFPTLKRSFVEKPKQDKKNSHRAQRTGKGLITLTAPTSSTSS</sequence>
<name>A0A4Y2JJN0_ARAVE</name>
<protein>
    <submittedName>
        <fullName evidence="2">Uncharacterized protein</fullName>
    </submittedName>
</protein>
<organism evidence="2 3">
    <name type="scientific">Araneus ventricosus</name>
    <name type="common">Orbweaver spider</name>
    <name type="synonym">Epeira ventricosa</name>
    <dbReference type="NCBI Taxonomy" id="182803"/>
    <lineage>
        <taxon>Eukaryota</taxon>
        <taxon>Metazoa</taxon>
        <taxon>Ecdysozoa</taxon>
        <taxon>Arthropoda</taxon>
        <taxon>Chelicerata</taxon>
        <taxon>Arachnida</taxon>
        <taxon>Araneae</taxon>
        <taxon>Araneomorphae</taxon>
        <taxon>Entelegynae</taxon>
        <taxon>Araneoidea</taxon>
        <taxon>Araneidae</taxon>
        <taxon>Araneus</taxon>
    </lineage>
</organism>
<evidence type="ECO:0000313" key="3">
    <source>
        <dbReference type="Proteomes" id="UP000499080"/>
    </source>
</evidence>
<evidence type="ECO:0000256" key="1">
    <source>
        <dbReference type="SAM" id="MobiDB-lite"/>
    </source>
</evidence>